<accession>R0J0Y2</accession>
<feature type="compositionally biased region" description="Acidic residues" evidence="1">
    <location>
        <begin position="233"/>
        <end position="243"/>
    </location>
</feature>
<dbReference type="PANTHER" id="PTHR42040">
    <property type="entry name" value="INNER KINETOCHORE SUBUNIT FTA4"/>
    <property type="match status" value="1"/>
</dbReference>
<dbReference type="OrthoDB" id="21214at2759"/>
<dbReference type="Pfam" id="PF13093">
    <property type="entry name" value="FTA4"/>
    <property type="match status" value="1"/>
</dbReference>
<gene>
    <name evidence="2" type="ORF">SETTUDRAFT_103561</name>
</gene>
<dbReference type="eggNOG" id="ENOG502S9QD">
    <property type="taxonomic scope" value="Eukaryota"/>
</dbReference>
<feature type="compositionally biased region" description="Basic and acidic residues" evidence="1">
    <location>
        <begin position="248"/>
        <end position="259"/>
    </location>
</feature>
<proteinExistence type="predicted"/>
<organism evidence="2 3">
    <name type="scientific">Exserohilum turcicum (strain 28A)</name>
    <name type="common">Northern leaf blight fungus</name>
    <name type="synonym">Setosphaeria turcica</name>
    <dbReference type="NCBI Taxonomy" id="671987"/>
    <lineage>
        <taxon>Eukaryota</taxon>
        <taxon>Fungi</taxon>
        <taxon>Dikarya</taxon>
        <taxon>Ascomycota</taxon>
        <taxon>Pezizomycotina</taxon>
        <taxon>Dothideomycetes</taxon>
        <taxon>Pleosporomycetidae</taxon>
        <taxon>Pleosporales</taxon>
        <taxon>Pleosporineae</taxon>
        <taxon>Pleosporaceae</taxon>
        <taxon>Exserohilum</taxon>
    </lineage>
</organism>
<dbReference type="EMBL" id="KB908493">
    <property type="protein sequence ID" value="EOA90431.1"/>
    <property type="molecule type" value="Genomic_DNA"/>
</dbReference>
<dbReference type="Proteomes" id="UP000016935">
    <property type="component" value="Unassembled WGS sequence"/>
</dbReference>
<reference evidence="2 3" key="1">
    <citation type="journal article" date="2012" name="PLoS Pathog.">
        <title>Diverse lifestyles and strategies of plant pathogenesis encoded in the genomes of eighteen Dothideomycetes fungi.</title>
        <authorList>
            <person name="Ohm R.A."/>
            <person name="Feau N."/>
            <person name="Henrissat B."/>
            <person name="Schoch C.L."/>
            <person name="Horwitz B.A."/>
            <person name="Barry K.W."/>
            <person name="Condon B.J."/>
            <person name="Copeland A.C."/>
            <person name="Dhillon B."/>
            <person name="Glaser F."/>
            <person name="Hesse C.N."/>
            <person name="Kosti I."/>
            <person name="LaButti K."/>
            <person name="Lindquist E.A."/>
            <person name="Lucas S."/>
            <person name="Salamov A.A."/>
            <person name="Bradshaw R.E."/>
            <person name="Ciuffetti L."/>
            <person name="Hamelin R.C."/>
            <person name="Kema G.H.J."/>
            <person name="Lawrence C."/>
            <person name="Scott J.A."/>
            <person name="Spatafora J.W."/>
            <person name="Turgeon B.G."/>
            <person name="de Wit P.J.G.M."/>
            <person name="Zhong S."/>
            <person name="Goodwin S.B."/>
            <person name="Grigoriev I.V."/>
        </authorList>
    </citation>
    <scope>NUCLEOTIDE SEQUENCE [LARGE SCALE GENOMIC DNA]</scope>
    <source>
        <strain evidence="3">28A</strain>
    </source>
</reference>
<dbReference type="GeneID" id="19394990"/>
<dbReference type="GO" id="GO:0031511">
    <property type="term" value="C:Mis6-Sim4 complex"/>
    <property type="evidence" value="ECO:0007669"/>
    <property type="project" value="InterPro"/>
</dbReference>
<evidence type="ECO:0000313" key="2">
    <source>
        <dbReference type="EMBL" id="EOA90431.1"/>
    </source>
</evidence>
<reference evidence="2 3" key="2">
    <citation type="journal article" date="2013" name="PLoS Genet.">
        <title>Comparative genome structure, secondary metabolite, and effector coding capacity across Cochliobolus pathogens.</title>
        <authorList>
            <person name="Condon B.J."/>
            <person name="Leng Y."/>
            <person name="Wu D."/>
            <person name="Bushley K.E."/>
            <person name="Ohm R.A."/>
            <person name="Otillar R."/>
            <person name="Martin J."/>
            <person name="Schackwitz W."/>
            <person name="Grimwood J."/>
            <person name="MohdZainudin N."/>
            <person name="Xue C."/>
            <person name="Wang R."/>
            <person name="Manning V.A."/>
            <person name="Dhillon B."/>
            <person name="Tu Z.J."/>
            <person name="Steffenson B.J."/>
            <person name="Salamov A."/>
            <person name="Sun H."/>
            <person name="Lowry S."/>
            <person name="LaButti K."/>
            <person name="Han J."/>
            <person name="Copeland A."/>
            <person name="Lindquist E."/>
            <person name="Barry K."/>
            <person name="Schmutz J."/>
            <person name="Baker S.E."/>
            <person name="Ciuffetti L.M."/>
            <person name="Grigoriev I.V."/>
            <person name="Zhong S."/>
            <person name="Turgeon B.G."/>
        </authorList>
    </citation>
    <scope>NUCLEOTIDE SEQUENCE [LARGE SCALE GENOMIC DNA]</scope>
    <source>
        <strain evidence="3">28A</strain>
    </source>
</reference>
<dbReference type="STRING" id="671987.R0J0Y2"/>
<dbReference type="AlphaFoldDB" id="R0J0Y2"/>
<dbReference type="PANTHER" id="PTHR42040:SF1">
    <property type="entry name" value="INNER KINETOCHORE SUBUNIT FTA4"/>
    <property type="match status" value="1"/>
</dbReference>
<feature type="region of interest" description="Disordered" evidence="1">
    <location>
        <begin position="231"/>
        <end position="259"/>
    </location>
</feature>
<evidence type="ECO:0000256" key="1">
    <source>
        <dbReference type="SAM" id="MobiDB-lite"/>
    </source>
</evidence>
<evidence type="ECO:0000313" key="3">
    <source>
        <dbReference type="Proteomes" id="UP000016935"/>
    </source>
</evidence>
<protein>
    <recommendedName>
        <fullName evidence="4">Kinetochore protein fta4</fullName>
    </recommendedName>
</protein>
<dbReference type="InterPro" id="IPR025207">
    <property type="entry name" value="Sim4_Fta4"/>
</dbReference>
<keyword evidence="3" id="KW-1185">Reference proteome</keyword>
<dbReference type="RefSeq" id="XP_008022277.1">
    <property type="nucleotide sequence ID" value="XM_008024086.1"/>
</dbReference>
<evidence type="ECO:0008006" key="4">
    <source>
        <dbReference type="Google" id="ProtNLM"/>
    </source>
</evidence>
<sequence>MSQYAPVRGSKQATIVEQKQHFLQTRKHILSRGIPPSERLRTLAQDGGIELSVMKGVLDKVNRDLKRHSRSVYSRQMIEHVVEQIDTLYWDSGAQPVDDHEDDQIASDIHEDDANALYQDADLTLDENIAKLSPTWHGRDSNDQITQDEYLSSVSRLQELSAQRQTLQNKLNTYRTLLSLLEPYRQPKESIQPNLAWKDAPLAPELAKTRTLAIRVAARVEEKFGNVQVPATAEDDEDVEMDGLENQGQKKVDKVLASW</sequence>
<name>R0J0Y2_EXST2</name>
<dbReference type="HOGENOM" id="CLU_058478_0_0_1"/>